<organism evidence="2 3">
    <name type="scientific">Natrarchaeobius halalkaliphilus</name>
    <dbReference type="NCBI Taxonomy" id="1679091"/>
    <lineage>
        <taxon>Archaea</taxon>
        <taxon>Methanobacteriati</taxon>
        <taxon>Methanobacteriota</taxon>
        <taxon>Stenosarchaea group</taxon>
        <taxon>Halobacteria</taxon>
        <taxon>Halobacteriales</taxon>
        <taxon>Natrialbaceae</taxon>
        <taxon>Natrarchaeobius</taxon>
    </lineage>
</organism>
<dbReference type="RefSeq" id="WP_124177566.1">
    <property type="nucleotide sequence ID" value="NZ_REFY01000002.1"/>
</dbReference>
<feature type="region of interest" description="Disordered" evidence="1">
    <location>
        <begin position="139"/>
        <end position="174"/>
    </location>
</feature>
<dbReference type="EMBL" id="REFY01000002">
    <property type="protein sequence ID" value="RQG91436.1"/>
    <property type="molecule type" value="Genomic_DNA"/>
</dbReference>
<evidence type="ECO:0000313" key="2">
    <source>
        <dbReference type="EMBL" id="RQG91436.1"/>
    </source>
</evidence>
<reference evidence="2 3" key="1">
    <citation type="submission" date="2018-10" db="EMBL/GenBank/DDBJ databases">
        <title>Natrarchaeobius chitinivorans gen. nov., sp. nov., and Natrarchaeobius haloalkaliphilus sp. nov., alkaliphilic, chitin-utilizing haloarchaea from hypersaline alkaline lakes.</title>
        <authorList>
            <person name="Sorokin D.Y."/>
            <person name="Elcheninov A.G."/>
            <person name="Kostrikina N.A."/>
            <person name="Bale N.J."/>
            <person name="Sinninghe Damste J.S."/>
            <person name="Khijniak T.V."/>
            <person name="Kublanov I.V."/>
            <person name="Toshchakov S.V."/>
        </authorList>
    </citation>
    <scope>NUCLEOTIDE SEQUENCE [LARGE SCALE GENOMIC DNA]</scope>
    <source>
        <strain evidence="2 3">AArcht-Sl</strain>
    </source>
</reference>
<keyword evidence="3" id="KW-1185">Reference proteome</keyword>
<evidence type="ECO:0000256" key="1">
    <source>
        <dbReference type="SAM" id="MobiDB-lite"/>
    </source>
</evidence>
<comment type="caution">
    <text evidence="2">The sequence shown here is derived from an EMBL/GenBank/DDBJ whole genome shotgun (WGS) entry which is preliminary data.</text>
</comment>
<dbReference type="OrthoDB" id="203934at2157"/>
<sequence>MSDDTNPSGDSRRSVMKKGALAATALAVGTGATATTTAAQEEDGEVVVSGHDYYPDTDFDVLAEFESGTRDDILESDNLEGEFDDVGDWDVYAVSFDVGSGGILGYFMVDEGDADISAGDTGSMTGTASFRNAEANLLEVDVTTEAAEDDPEDDEADAEDDEADNDESEDDEEA</sequence>
<dbReference type="AlphaFoldDB" id="A0A3N6MCH9"/>
<name>A0A3N6MCH9_9EURY</name>
<proteinExistence type="predicted"/>
<dbReference type="Proteomes" id="UP000273828">
    <property type="component" value="Unassembled WGS sequence"/>
</dbReference>
<evidence type="ECO:0000313" key="3">
    <source>
        <dbReference type="Proteomes" id="UP000273828"/>
    </source>
</evidence>
<gene>
    <name evidence="2" type="ORF">EA462_05555</name>
</gene>
<feature type="compositionally biased region" description="Acidic residues" evidence="1">
    <location>
        <begin position="146"/>
        <end position="174"/>
    </location>
</feature>
<protein>
    <submittedName>
        <fullName evidence="2">Calcium-binding protein</fullName>
    </submittedName>
</protein>
<accession>A0A3N6MCH9</accession>
<dbReference type="PROSITE" id="PS51318">
    <property type="entry name" value="TAT"/>
    <property type="match status" value="1"/>
</dbReference>
<dbReference type="InterPro" id="IPR006311">
    <property type="entry name" value="TAT_signal"/>
</dbReference>